<dbReference type="EMBL" id="GBRH01183871">
    <property type="protein sequence ID" value="JAE14025.1"/>
    <property type="molecule type" value="Transcribed_RNA"/>
</dbReference>
<protein>
    <submittedName>
        <fullName evidence="1">Uncharacterized protein</fullName>
    </submittedName>
</protein>
<organism evidence="1">
    <name type="scientific">Arundo donax</name>
    <name type="common">Giant reed</name>
    <name type="synonym">Donax arundinaceus</name>
    <dbReference type="NCBI Taxonomy" id="35708"/>
    <lineage>
        <taxon>Eukaryota</taxon>
        <taxon>Viridiplantae</taxon>
        <taxon>Streptophyta</taxon>
        <taxon>Embryophyta</taxon>
        <taxon>Tracheophyta</taxon>
        <taxon>Spermatophyta</taxon>
        <taxon>Magnoliopsida</taxon>
        <taxon>Liliopsida</taxon>
        <taxon>Poales</taxon>
        <taxon>Poaceae</taxon>
        <taxon>PACMAD clade</taxon>
        <taxon>Arundinoideae</taxon>
        <taxon>Arundineae</taxon>
        <taxon>Arundo</taxon>
    </lineage>
</organism>
<proteinExistence type="predicted"/>
<reference evidence="1" key="2">
    <citation type="journal article" date="2015" name="Data Brief">
        <title>Shoot transcriptome of the giant reed, Arundo donax.</title>
        <authorList>
            <person name="Barrero R.A."/>
            <person name="Guerrero F.D."/>
            <person name="Moolhuijzen P."/>
            <person name="Goolsby J.A."/>
            <person name="Tidwell J."/>
            <person name="Bellgard S.E."/>
            <person name="Bellgard M.I."/>
        </authorList>
    </citation>
    <scope>NUCLEOTIDE SEQUENCE</scope>
    <source>
        <tissue evidence="1">Shoot tissue taken approximately 20 cm above the soil surface</tissue>
    </source>
</reference>
<accession>A0A0A9FLX9</accession>
<name>A0A0A9FLX9_ARUDO</name>
<dbReference type="AlphaFoldDB" id="A0A0A9FLX9"/>
<sequence>MVEEMQGRRHTGDGRSAGQFNFCSSSAVEALLAHDGLTGRGFKLKLPLR</sequence>
<evidence type="ECO:0000313" key="1">
    <source>
        <dbReference type="EMBL" id="JAE14025.1"/>
    </source>
</evidence>
<reference evidence="1" key="1">
    <citation type="submission" date="2014-09" db="EMBL/GenBank/DDBJ databases">
        <authorList>
            <person name="Magalhaes I.L.F."/>
            <person name="Oliveira U."/>
            <person name="Santos F.R."/>
            <person name="Vidigal T.H.D.A."/>
            <person name="Brescovit A.D."/>
            <person name="Santos A.J."/>
        </authorList>
    </citation>
    <scope>NUCLEOTIDE SEQUENCE</scope>
    <source>
        <tissue evidence="1">Shoot tissue taken approximately 20 cm above the soil surface</tissue>
    </source>
</reference>